<dbReference type="EMBL" id="MJIC01000015">
    <property type="protein sequence ID" value="OFI32858.1"/>
    <property type="molecule type" value="Genomic_DNA"/>
</dbReference>
<feature type="transmembrane region" description="Helical" evidence="1">
    <location>
        <begin position="12"/>
        <end position="31"/>
    </location>
</feature>
<keyword evidence="3" id="KW-1185">Reference proteome</keyword>
<reference evidence="2 3" key="1">
    <citation type="submission" date="2016-09" db="EMBL/GenBank/DDBJ databases">
        <title>Alteromonas lipolytica, a new species isolated from sea water.</title>
        <authorList>
            <person name="Wu Y.-H."/>
            <person name="Cheng H."/>
            <person name="Xu X.-W."/>
        </authorList>
    </citation>
    <scope>NUCLEOTIDE SEQUENCE [LARGE SCALE GENOMIC DNA]</scope>
    <source>
        <strain evidence="2 3">JW12</strain>
    </source>
</reference>
<dbReference type="RefSeq" id="WP_070177234.1">
    <property type="nucleotide sequence ID" value="NZ_BMJR01000002.1"/>
</dbReference>
<dbReference type="NCBIfam" id="NF043066">
    <property type="entry name" value="ETEC_3214_dom"/>
    <property type="match status" value="1"/>
</dbReference>
<dbReference type="Proteomes" id="UP000176037">
    <property type="component" value="Unassembled WGS sequence"/>
</dbReference>
<dbReference type="STRING" id="1856405.BFC17_00855"/>
<keyword evidence="1" id="KW-0472">Membrane</keyword>
<comment type="caution">
    <text evidence="2">The sequence shown here is derived from an EMBL/GenBank/DDBJ whole genome shotgun (WGS) entry which is preliminary data.</text>
</comment>
<keyword evidence="1" id="KW-0812">Transmembrane</keyword>
<dbReference type="AlphaFoldDB" id="A0A1E8FB73"/>
<evidence type="ECO:0000313" key="2">
    <source>
        <dbReference type="EMBL" id="OFI32858.1"/>
    </source>
</evidence>
<name>A0A1E8FB73_9ALTE</name>
<gene>
    <name evidence="2" type="ORF">BFC17_00855</name>
</gene>
<evidence type="ECO:0000256" key="1">
    <source>
        <dbReference type="SAM" id="Phobius"/>
    </source>
</evidence>
<protein>
    <submittedName>
        <fullName evidence="2">Uncharacterized protein</fullName>
    </submittedName>
</protein>
<accession>A0A1E8FB73</accession>
<sequence length="261" mass="29459">MSDTNQQEGRRAGIYRIIVGVALTLISIGQFNDTKELLSATYEDIKTAFTHEVQYEQLESLSIGRTIPFIEATFGPPEVIKTSSFQPDIRFQYYNIEKAIITVFNNNGRVAGFVIIPLSEDFIPTLPYQDFPLARETISKVSSGQEGLYLDASNLIYYAESEDMGKQYLFLQRIVGFIEYGGLELSLNDAIIDPSLILDDILVLNEFLESGEDDELIEGITAFREEYPANFYAFTELEPSLVTESLLTRVEFETYFGGAHD</sequence>
<keyword evidence="1" id="KW-1133">Transmembrane helix</keyword>
<organism evidence="2 3">
    <name type="scientific">Alteromonas lipolytica</name>
    <dbReference type="NCBI Taxonomy" id="1856405"/>
    <lineage>
        <taxon>Bacteria</taxon>
        <taxon>Pseudomonadati</taxon>
        <taxon>Pseudomonadota</taxon>
        <taxon>Gammaproteobacteria</taxon>
        <taxon>Alteromonadales</taxon>
        <taxon>Alteromonadaceae</taxon>
        <taxon>Alteromonas/Salinimonas group</taxon>
        <taxon>Alteromonas</taxon>
    </lineage>
</organism>
<proteinExistence type="predicted"/>
<evidence type="ECO:0000313" key="3">
    <source>
        <dbReference type="Proteomes" id="UP000176037"/>
    </source>
</evidence>
<dbReference type="OrthoDB" id="5917620at2"/>
<dbReference type="InterPro" id="IPR050010">
    <property type="entry name" value="ETEC_3214_dom"/>
</dbReference>